<keyword evidence="2" id="KW-1185">Reference proteome</keyword>
<comment type="caution">
    <text evidence="1">The sequence shown here is derived from an EMBL/GenBank/DDBJ whole genome shotgun (WGS) entry which is preliminary data.</text>
</comment>
<dbReference type="EMBL" id="JARBJD010000080">
    <property type="protein sequence ID" value="KAK2954281.1"/>
    <property type="molecule type" value="Genomic_DNA"/>
</dbReference>
<evidence type="ECO:0000313" key="2">
    <source>
        <dbReference type="Proteomes" id="UP001281761"/>
    </source>
</evidence>
<name>A0ABQ9XSX7_9EUKA</name>
<reference evidence="1 2" key="1">
    <citation type="journal article" date="2022" name="bioRxiv">
        <title>Genomics of Preaxostyla Flagellates Illuminates Evolutionary Transitions and the Path Towards Mitochondrial Loss.</title>
        <authorList>
            <person name="Novak L.V.F."/>
            <person name="Treitli S.C."/>
            <person name="Pyrih J."/>
            <person name="Halakuc P."/>
            <person name="Pipaliya S.V."/>
            <person name="Vacek V."/>
            <person name="Brzon O."/>
            <person name="Soukal P."/>
            <person name="Eme L."/>
            <person name="Dacks J.B."/>
            <person name="Karnkowska A."/>
            <person name="Elias M."/>
            <person name="Hampl V."/>
        </authorList>
    </citation>
    <scope>NUCLEOTIDE SEQUENCE [LARGE SCALE GENOMIC DNA]</scope>
    <source>
        <strain evidence="1">NAU3</strain>
        <tissue evidence="1">Gut</tissue>
    </source>
</reference>
<sequence>MLAPRLPCSLFVLDGTGSLKLTDSPLISLSTGTATFSELTVTNLNFSDEAAIKSTNTLSLTVSQSSFENITRKAESGLALSAVVQSSPSVSVTLSNFTACHSLDEDFSLETEASDTNYMATGRGATKMWHRSACINTGHSLDFIQRLLLSHWEGSMTSVLATIFSDCSMKGQLTGTYAGGLYSISTRLTLDDCLF</sequence>
<proteinExistence type="predicted"/>
<evidence type="ECO:0000313" key="1">
    <source>
        <dbReference type="EMBL" id="KAK2954281.1"/>
    </source>
</evidence>
<dbReference type="Proteomes" id="UP001281761">
    <property type="component" value="Unassembled WGS sequence"/>
</dbReference>
<gene>
    <name evidence="1" type="ORF">BLNAU_10780</name>
</gene>
<protein>
    <submittedName>
        <fullName evidence="1">Uncharacterized protein</fullName>
    </submittedName>
</protein>
<organism evidence="1 2">
    <name type="scientific">Blattamonas nauphoetae</name>
    <dbReference type="NCBI Taxonomy" id="2049346"/>
    <lineage>
        <taxon>Eukaryota</taxon>
        <taxon>Metamonada</taxon>
        <taxon>Preaxostyla</taxon>
        <taxon>Oxymonadida</taxon>
        <taxon>Blattamonas</taxon>
    </lineage>
</organism>
<accession>A0ABQ9XSX7</accession>